<accession>A0A5D0RRN1</accession>
<dbReference type="GO" id="GO:0016705">
    <property type="term" value="F:oxidoreductase activity, acting on paired donors, with incorporation or reduction of molecular oxygen"/>
    <property type="evidence" value="ECO:0007669"/>
    <property type="project" value="InterPro"/>
</dbReference>
<sequence length="476" mass="54068">MFDSPSPTPKGPPPKPAARKGNVSLWTYFRLFKKDILSAQPARLYRAWMAEMRTPFFRSYLCNDPELVDLVLKQRPQDFPKSERMRVGLKPLLGESIFISNGELWAHQRRIIDPAFEGGRLRIVFPSMWDSGVAAVERLSALADKGPVEIEAQTSHVAMDVIFRTLFSVPIEHEIANAAFQTFREHQAAQPVANVTAVLPLPRWFPRFHSRKTKATARIIRDLIGQLVDMRVREIAEGTAPDDLATKIMTTPDPETDKCFDRDEMVDQVSIFFLAGHETSAAALAWALFLLARDPEWQERVADEARAAFEPEKIYFSTLSKLKDSRAVFREAMRLYPPVPMFVREAACPEHFRDRDVAKGSQVILSPWHLHRHERLWERPDEFDPGRFATPNGKECLRNAYIPFSAGQRVCPGSAFAMAEGTLILSMFLRAFRFELVEGREPMPVAHLTVRAADGIHLRLMPRDSAHVKPTEKAAT</sequence>
<dbReference type="Pfam" id="PF00067">
    <property type="entry name" value="p450"/>
    <property type="match status" value="1"/>
</dbReference>
<evidence type="ECO:0000256" key="2">
    <source>
        <dbReference type="ARBA" id="ARBA00022617"/>
    </source>
</evidence>
<evidence type="ECO:0000313" key="10">
    <source>
        <dbReference type="Proteomes" id="UP000322080"/>
    </source>
</evidence>
<evidence type="ECO:0000256" key="5">
    <source>
        <dbReference type="ARBA" id="ARBA00023004"/>
    </source>
</evidence>
<evidence type="ECO:0000256" key="4">
    <source>
        <dbReference type="ARBA" id="ARBA00023002"/>
    </source>
</evidence>
<dbReference type="RefSeq" id="WP_148376334.1">
    <property type="nucleotide sequence ID" value="NZ_VSIY01000003.1"/>
</dbReference>
<protein>
    <submittedName>
        <fullName evidence="9">Cytochrome P450</fullName>
    </submittedName>
</protein>
<dbReference type="InterPro" id="IPR036396">
    <property type="entry name" value="Cyt_P450_sf"/>
</dbReference>
<evidence type="ECO:0000256" key="6">
    <source>
        <dbReference type="ARBA" id="ARBA00023033"/>
    </source>
</evidence>
<keyword evidence="10" id="KW-1185">Reference proteome</keyword>
<evidence type="ECO:0000256" key="3">
    <source>
        <dbReference type="ARBA" id="ARBA00022723"/>
    </source>
</evidence>
<dbReference type="GO" id="GO:0005506">
    <property type="term" value="F:iron ion binding"/>
    <property type="evidence" value="ECO:0007669"/>
    <property type="project" value="InterPro"/>
</dbReference>
<dbReference type="Gene3D" id="1.10.630.10">
    <property type="entry name" value="Cytochrome P450"/>
    <property type="match status" value="1"/>
</dbReference>
<comment type="similarity">
    <text evidence="1 8">Belongs to the cytochrome P450 family.</text>
</comment>
<dbReference type="InterPro" id="IPR002401">
    <property type="entry name" value="Cyt_P450_E_grp-I"/>
</dbReference>
<gene>
    <name evidence="9" type="ORF">FVF75_03440</name>
</gene>
<dbReference type="PRINTS" id="PR00463">
    <property type="entry name" value="EP450I"/>
</dbReference>
<dbReference type="GO" id="GO:0004497">
    <property type="term" value="F:monooxygenase activity"/>
    <property type="evidence" value="ECO:0007669"/>
    <property type="project" value="UniProtKB-KW"/>
</dbReference>
<keyword evidence="6 8" id="KW-0503">Monooxygenase</keyword>
<proteinExistence type="inferred from homology"/>
<reference evidence="9 10" key="1">
    <citation type="submission" date="2019-08" db="EMBL/GenBank/DDBJ databases">
        <title>Identification of a novel species of the genus Boseongicola.</title>
        <authorList>
            <person name="Zhang X.-Q."/>
        </authorList>
    </citation>
    <scope>NUCLEOTIDE SEQUENCE [LARGE SCALE GENOMIC DNA]</scope>
    <source>
        <strain evidence="9 10">HY14</strain>
    </source>
</reference>
<dbReference type="PRINTS" id="PR00385">
    <property type="entry name" value="P450"/>
</dbReference>
<dbReference type="AlphaFoldDB" id="A0A5D0RRN1"/>
<dbReference type="GO" id="GO:0020037">
    <property type="term" value="F:heme binding"/>
    <property type="evidence" value="ECO:0007669"/>
    <property type="project" value="InterPro"/>
</dbReference>
<keyword evidence="5 7" id="KW-0408">Iron</keyword>
<evidence type="ECO:0000256" key="8">
    <source>
        <dbReference type="RuleBase" id="RU000461"/>
    </source>
</evidence>
<dbReference type="InterPro" id="IPR050196">
    <property type="entry name" value="Cytochrome_P450_Monoox"/>
</dbReference>
<comment type="caution">
    <text evidence="9">The sequence shown here is derived from an EMBL/GenBank/DDBJ whole genome shotgun (WGS) entry which is preliminary data.</text>
</comment>
<dbReference type="InterPro" id="IPR017972">
    <property type="entry name" value="Cyt_P450_CS"/>
</dbReference>
<keyword evidence="4 8" id="KW-0560">Oxidoreductase</keyword>
<comment type="cofactor">
    <cofactor evidence="7">
        <name>heme</name>
        <dbReference type="ChEBI" id="CHEBI:30413"/>
    </cofactor>
</comment>
<keyword evidence="2 7" id="KW-0349">Heme</keyword>
<name>A0A5D0RRN1_9RHOB</name>
<dbReference type="SUPFAM" id="SSF48264">
    <property type="entry name" value="Cytochrome P450"/>
    <property type="match status" value="1"/>
</dbReference>
<keyword evidence="3 7" id="KW-0479">Metal-binding</keyword>
<evidence type="ECO:0000313" key="9">
    <source>
        <dbReference type="EMBL" id="TYB83244.1"/>
    </source>
</evidence>
<dbReference type="InterPro" id="IPR001128">
    <property type="entry name" value="Cyt_P450"/>
</dbReference>
<evidence type="ECO:0000256" key="1">
    <source>
        <dbReference type="ARBA" id="ARBA00010617"/>
    </source>
</evidence>
<organism evidence="9 10">
    <name type="scientific">Maritimibacter fusiformis</name>
    <dbReference type="NCBI Taxonomy" id="2603819"/>
    <lineage>
        <taxon>Bacteria</taxon>
        <taxon>Pseudomonadati</taxon>
        <taxon>Pseudomonadota</taxon>
        <taxon>Alphaproteobacteria</taxon>
        <taxon>Rhodobacterales</taxon>
        <taxon>Roseobacteraceae</taxon>
        <taxon>Maritimibacter</taxon>
    </lineage>
</organism>
<dbReference type="PANTHER" id="PTHR24291:SF50">
    <property type="entry name" value="BIFUNCTIONAL ALBAFLAVENONE MONOOXYGENASE_TERPENE SYNTHASE"/>
    <property type="match status" value="1"/>
</dbReference>
<dbReference type="Proteomes" id="UP000322080">
    <property type="component" value="Unassembled WGS sequence"/>
</dbReference>
<dbReference type="EMBL" id="VSIY01000003">
    <property type="protein sequence ID" value="TYB83244.1"/>
    <property type="molecule type" value="Genomic_DNA"/>
</dbReference>
<dbReference type="PROSITE" id="PS00086">
    <property type="entry name" value="CYTOCHROME_P450"/>
    <property type="match status" value="1"/>
</dbReference>
<evidence type="ECO:0000256" key="7">
    <source>
        <dbReference type="PIRSR" id="PIRSR602401-1"/>
    </source>
</evidence>
<dbReference type="PANTHER" id="PTHR24291">
    <property type="entry name" value="CYTOCHROME P450 FAMILY 4"/>
    <property type="match status" value="1"/>
</dbReference>
<feature type="binding site" description="axial binding residue" evidence="7">
    <location>
        <position position="411"/>
    </location>
    <ligand>
        <name>heme</name>
        <dbReference type="ChEBI" id="CHEBI:30413"/>
    </ligand>
    <ligandPart>
        <name>Fe</name>
        <dbReference type="ChEBI" id="CHEBI:18248"/>
    </ligandPart>
</feature>